<dbReference type="EMBL" id="BCSY01000078">
    <property type="protein sequence ID" value="GAS97972.1"/>
    <property type="molecule type" value="Genomic_DNA"/>
</dbReference>
<evidence type="ECO:0000256" key="2">
    <source>
        <dbReference type="SAM" id="Phobius"/>
    </source>
</evidence>
<dbReference type="Proteomes" id="UP000069443">
    <property type="component" value="Unassembled WGS sequence"/>
</dbReference>
<feature type="region of interest" description="Disordered" evidence="1">
    <location>
        <begin position="208"/>
        <end position="260"/>
    </location>
</feature>
<keyword evidence="2" id="KW-0472">Membrane</keyword>
<evidence type="ECO:0000313" key="3">
    <source>
        <dbReference type="EMBL" id="GAS97972.1"/>
    </source>
</evidence>
<dbReference type="InterPro" id="IPR035166">
    <property type="entry name" value="DUF5336"/>
</dbReference>
<dbReference type="AlphaFoldDB" id="A0A100WG88"/>
<keyword evidence="2" id="KW-1133">Transmembrane helix</keyword>
<comment type="caution">
    <text evidence="3">The sequence shown here is derived from an EMBL/GenBank/DDBJ whole genome shotgun (WGS) entry which is preliminary data.</text>
</comment>
<evidence type="ECO:0008006" key="5">
    <source>
        <dbReference type="Google" id="ProtNLM"/>
    </source>
</evidence>
<feature type="transmembrane region" description="Helical" evidence="2">
    <location>
        <begin position="30"/>
        <end position="49"/>
    </location>
</feature>
<reference evidence="4" key="1">
    <citation type="journal article" date="2016" name="Genome Announc.">
        <title>Draft Genome Sequences of Five Rapidly Growing Mycobacterium Species, M. thermoresistibile, M. fortuitum subsp. acetamidolyticum, M. canariasense, M. brisbanense, and M. novocastrense.</title>
        <authorList>
            <person name="Katahira K."/>
            <person name="Ogura Y."/>
            <person name="Gotoh Y."/>
            <person name="Hayashi T."/>
        </authorList>
    </citation>
    <scope>NUCLEOTIDE SEQUENCE [LARGE SCALE GENOMIC DNA]</scope>
    <source>
        <strain evidence="4">JCM15298</strain>
    </source>
</reference>
<reference evidence="4" key="2">
    <citation type="submission" date="2016-02" db="EMBL/GenBank/DDBJ databases">
        <title>Draft genome sequence of five rapidly growing Mycobacterium species.</title>
        <authorList>
            <person name="Katahira K."/>
            <person name="Gotou Y."/>
            <person name="Iida K."/>
            <person name="Ogura Y."/>
            <person name="Hayashi T."/>
        </authorList>
    </citation>
    <scope>NUCLEOTIDE SEQUENCE [LARGE SCALE GENOMIC DNA]</scope>
    <source>
        <strain evidence="4">JCM15298</strain>
    </source>
</reference>
<dbReference type="Pfam" id="PF17270">
    <property type="entry name" value="DUF5336"/>
    <property type="match status" value="1"/>
</dbReference>
<dbReference type="RefSeq" id="WP_131805378.1">
    <property type="nucleotide sequence ID" value="NZ_BCSY01000078.1"/>
</dbReference>
<gene>
    <name evidence="3" type="ORF">RMCC_4937</name>
</gene>
<protein>
    <recommendedName>
        <fullName evidence="5">Transmembrane protein</fullName>
    </recommendedName>
</protein>
<organism evidence="3 4">
    <name type="scientific">Mycolicibacterium canariasense</name>
    <name type="common">Mycobacterium canariasense</name>
    <dbReference type="NCBI Taxonomy" id="228230"/>
    <lineage>
        <taxon>Bacteria</taxon>
        <taxon>Bacillati</taxon>
        <taxon>Actinomycetota</taxon>
        <taxon>Actinomycetes</taxon>
        <taxon>Mycobacteriales</taxon>
        <taxon>Mycobacteriaceae</taxon>
        <taxon>Mycolicibacterium</taxon>
    </lineage>
</organism>
<dbReference type="STRING" id="228230.RMCC_4937"/>
<keyword evidence="4" id="KW-1185">Reference proteome</keyword>
<evidence type="ECO:0000256" key="1">
    <source>
        <dbReference type="SAM" id="MobiDB-lite"/>
    </source>
</evidence>
<feature type="transmembrane region" description="Helical" evidence="2">
    <location>
        <begin position="55"/>
        <end position="72"/>
    </location>
</feature>
<keyword evidence="2" id="KW-0812">Transmembrane</keyword>
<name>A0A100WG88_MYCCR</name>
<feature type="transmembrane region" description="Helical" evidence="2">
    <location>
        <begin position="105"/>
        <end position="127"/>
    </location>
</feature>
<feature type="transmembrane region" description="Helical" evidence="2">
    <location>
        <begin position="79"/>
        <end position="99"/>
    </location>
</feature>
<evidence type="ECO:0000313" key="4">
    <source>
        <dbReference type="Proteomes" id="UP000069443"/>
    </source>
</evidence>
<sequence>MNQEADAFEEDGYDIAAGSVPRTKSTIRQVLWTSAGALGLAAWVVGLTAMVSPGLAVPLAVLAGAVAAVGLLPGQAVRGWLVVAVAFTAFTAATTATVTAAGAGWALIAVDVLVALQVVVAVSALLLEPRVAPATQSAPGNDYAAYAEYVRAYRDYVQQYESQWPEQYSAAERAAAAGGAHGAVAGTAHDEPGGWADLQATYARHLSPVAPAPSERSARRADGGDTADAGLPGVDWVTPRPPHAGSQNSPGAAPMSPGAY</sequence>
<proteinExistence type="predicted"/>
<accession>A0A100WG88</accession>